<protein>
    <submittedName>
        <fullName evidence="2">Uncharacterized protein</fullName>
    </submittedName>
</protein>
<evidence type="ECO:0000313" key="3">
    <source>
        <dbReference type="Proteomes" id="UP001438707"/>
    </source>
</evidence>
<keyword evidence="3" id="KW-1185">Reference proteome</keyword>
<proteinExistence type="predicted"/>
<sequence length="203" mass="21696">MGKVPSGLVRALRGLKEERRRDVLVDLLLSPDGAWKGLARTITQLSGKTWPQELLHTLLTQFMCIWDTGLHFHGPRSRPKGTPVLRNGAQQAGGRGPDRAGPAAWPPSPHGHVAGAEGLPALRAGELPPPGEFVRTQAVLRLHEVPANGPVPVLQVPGLLGASDAQGFMCACSLVAVLAARTCATSKTRKLSMWLRVLLGLMR</sequence>
<dbReference type="AlphaFoldDB" id="A0AAW1QZP7"/>
<dbReference type="EMBL" id="JALJOS010000019">
    <property type="protein sequence ID" value="KAK9827013.1"/>
    <property type="molecule type" value="Genomic_DNA"/>
</dbReference>
<reference evidence="2 3" key="1">
    <citation type="journal article" date="2024" name="Nat. Commun.">
        <title>Phylogenomics reveals the evolutionary origins of lichenization in chlorophyte algae.</title>
        <authorList>
            <person name="Puginier C."/>
            <person name="Libourel C."/>
            <person name="Otte J."/>
            <person name="Skaloud P."/>
            <person name="Haon M."/>
            <person name="Grisel S."/>
            <person name="Petersen M."/>
            <person name="Berrin J.G."/>
            <person name="Delaux P.M."/>
            <person name="Dal Grande F."/>
            <person name="Keller J."/>
        </authorList>
    </citation>
    <scope>NUCLEOTIDE SEQUENCE [LARGE SCALE GENOMIC DNA]</scope>
    <source>
        <strain evidence="2 3">SAG 2145</strain>
    </source>
</reference>
<dbReference type="Proteomes" id="UP001438707">
    <property type="component" value="Unassembled WGS sequence"/>
</dbReference>
<name>A0AAW1QZP7_9CHLO</name>
<evidence type="ECO:0000256" key="1">
    <source>
        <dbReference type="SAM" id="MobiDB-lite"/>
    </source>
</evidence>
<feature type="region of interest" description="Disordered" evidence="1">
    <location>
        <begin position="76"/>
        <end position="112"/>
    </location>
</feature>
<accession>A0AAW1QZP7</accession>
<organism evidence="2 3">
    <name type="scientific">Apatococcus lobatus</name>
    <dbReference type="NCBI Taxonomy" id="904363"/>
    <lineage>
        <taxon>Eukaryota</taxon>
        <taxon>Viridiplantae</taxon>
        <taxon>Chlorophyta</taxon>
        <taxon>core chlorophytes</taxon>
        <taxon>Trebouxiophyceae</taxon>
        <taxon>Chlorellales</taxon>
        <taxon>Chlorellaceae</taxon>
        <taxon>Apatococcus</taxon>
    </lineage>
</organism>
<gene>
    <name evidence="2" type="ORF">WJX74_003578</name>
</gene>
<comment type="caution">
    <text evidence="2">The sequence shown here is derived from an EMBL/GenBank/DDBJ whole genome shotgun (WGS) entry which is preliminary data.</text>
</comment>
<evidence type="ECO:0000313" key="2">
    <source>
        <dbReference type="EMBL" id="KAK9827013.1"/>
    </source>
</evidence>